<organism evidence="14 15">
    <name type="scientific">Calycomorphotria hydatis</name>
    <dbReference type="NCBI Taxonomy" id="2528027"/>
    <lineage>
        <taxon>Bacteria</taxon>
        <taxon>Pseudomonadati</taxon>
        <taxon>Planctomycetota</taxon>
        <taxon>Planctomycetia</taxon>
        <taxon>Planctomycetales</taxon>
        <taxon>Planctomycetaceae</taxon>
        <taxon>Calycomorphotria</taxon>
    </lineage>
</organism>
<dbReference type="GO" id="GO:0071973">
    <property type="term" value="P:bacterial-type flagellum-dependent cell motility"/>
    <property type="evidence" value="ECO:0007669"/>
    <property type="project" value="InterPro"/>
</dbReference>
<dbReference type="Pfam" id="PF14841">
    <property type="entry name" value="FliG_M"/>
    <property type="match status" value="1"/>
</dbReference>
<dbReference type="PANTHER" id="PTHR30534:SF0">
    <property type="entry name" value="FLAGELLAR MOTOR SWITCH PROTEIN FLIG"/>
    <property type="match status" value="1"/>
</dbReference>
<evidence type="ECO:0000259" key="13">
    <source>
        <dbReference type="Pfam" id="PF14842"/>
    </source>
</evidence>
<dbReference type="InterPro" id="IPR023087">
    <property type="entry name" value="Flg_Motor_Flig_C"/>
</dbReference>
<dbReference type="GO" id="GO:0005886">
    <property type="term" value="C:plasma membrane"/>
    <property type="evidence" value="ECO:0007669"/>
    <property type="project" value="UniProtKB-SubCell"/>
</dbReference>
<dbReference type="InterPro" id="IPR032779">
    <property type="entry name" value="FliG_M"/>
</dbReference>
<evidence type="ECO:0000256" key="9">
    <source>
        <dbReference type="ARBA" id="ARBA00023143"/>
    </source>
</evidence>
<dbReference type="FunFam" id="1.10.220.30:FF:000001">
    <property type="entry name" value="Flagellar motor switch protein FliG"/>
    <property type="match status" value="1"/>
</dbReference>
<protein>
    <recommendedName>
        <fullName evidence="4">Flagellar motor switch protein FliG</fullName>
    </recommendedName>
</protein>
<evidence type="ECO:0000259" key="11">
    <source>
        <dbReference type="Pfam" id="PF01706"/>
    </source>
</evidence>
<dbReference type="Gene3D" id="1.10.220.30">
    <property type="match status" value="3"/>
</dbReference>
<dbReference type="GO" id="GO:0003774">
    <property type="term" value="F:cytoskeletal motor activity"/>
    <property type="evidence" value="ECO:0007669"/>
    <property type="project" value="InterPro"/>
</dbReference>
<dbReference type="KEGG" id="chya:V22_29090"/>
<comment type="function">
    <text evidence="10">FliG is one of three proteins (FliG, FliN, FliM) that forms the rotor-mounted switch complex (C ring), located at the base of the basal body. This complex interacts with the CheY and CheZ chemotaxis proteins, in addition to contacting components of the motor that determine the direction of flagellar rotation.</text>
</comment>
<feature type="domain" description="Flagellar motor switch protein FliG middle" evidence="12">
    <location>
        <begin position="113"/>
        <end position="185"/>
    </location>
</feature>
<dbReference type="InterPro" id="IPR028263">
    <property type="entry name" value="FliG_N"/>
</dbReference>
<dbReference type="Pfam" id="PF01706">
    <property type="entry name" value="FliG_C"/>
    <property type="match status" value="1"/>
</dbReference>
<keyword evidence="7" id="KW-0283">Flagellar rotation</keyword>
<evidence type="ECO:0000256" key="10">
    <source>
        <dbReference type="ARBA" id="ARBA00025598"/>
    </source>
</evidence>
<keyword evidence="14" id="KW-0969">Cilium</keyword>
<evidence type="ECO:0000256" key="3">
    <source>
        <dbReference type="ARBA" id="ARBA00010299"/>
    </source>
</evidence>
<dbReference type="GO" id="GO:0009425">
    <property type="term" value="C:bacterial-type flagellum basal body"/>
    <property type="evidence" value="ECO:0007669"/>
    <property type="project" value="UniProtKB-SubCell"/>
</dbReference>
<keyword evidence="8" id="KW-0472">Membrane</keyword>
<comment type="subcellular location">
    <subcellularLocation>
        <location evidence="1">Bacterial flagellum basal body</location>
    </subcellularLocation>
    <subcellularLocation>
        <location evidence="2">Cell membrane</location>
        <topology evidence="2">Peripheral membrane protein</topology>
        <orientation evidence="2">Cytoplasmic side</orientation>
    </subcellularLocation>
</comment>
<accession>A0A517TBA1</accession>
<evidence type="ECO:0000256" key="8">
    <source>
        <dbReference type="ARBA" id="ARBA00023136"/>
    </source>
</evidence>
<evidence type="ECO:0000256" key="1">
    <source>
        <dbReference type="ARBA" id="ARBA00004117"/>
    </source>
</evidence>
<evidence type="ECO:0000256" key="2">
    <source>
        <dbReference type="ARBA" id="ARBA00004413"/>
    </source>
</evidence>
<dbReference type="RefSeq" id="WP_145263921.1">
    <property type="nucleotide sequence ID" value="NZ_CP036316.1"/>
</dbReference>
<evidence type="ECO:0000313" key="15">
    <source>
        <dbReference type="Proteomes" id="UP000319976"/>
    </source>
</evidence>
<dbReference type="GO" id="GO:0006935">
    <property type="term" value="P:chemotaxis"/>
    <property type="evidence" value="ECO:0007669"/>
    <property type="project" value="UniProtKB-KW"/>
</dbReference>
<dbReference type="PANTHER" id="PTHR30534">
    <property type="entry name" value="FLAGELLAR MOTOR SWITCH PROTEIN FLIG"/>
    <property type="match status" value="1"/>
</dbReference>
<proteinExistence type="inferred from homology"/>
<evidence type="ECO:0000256" key="7">
    <source>
        <dbReference type="ARBA" id="ARBA00022779"/>
    </source>
</evidence>
<dbReference type="Pfam" id="PF14842">
    <property type="entry name" value="FliG_N"/>
    <property type="match status" value="1"/>
</dbReference>
<dbReference type="EMBL" id="CP036316">
    <property type="protein sequence ID" value="QDT65650.1"/>
    <property type="molecule type" value="Genomic_DNA"/>
</dbReference>
<keyword evidence="14" id="KW-0966">Cell projection</keyword>
<dbReference type="OrthoDB" id="9780302at2"/>
<evidence type="ECO:0000256" key="6">
    <source>
        <dbReference type="ARBA" id="ARBA00022500"/>
    </source>
</evidence>
<evidence type="ECO:0000259" key="12">
    <source>
        <dbReference type="Pfam" id="PF14841"/>
    </source>
</evidence>
<evidence type="ECO:0000256" key="4">
    <source>
        <dbReference type="ARBA" id="ARBA00021870"/>
    </source>
</evidence>
<name>A0A517TBA1_9PLAN</name>
<gene>
    <name evidence="14" type="primary">fliG</name>
    <name evidence="14" type="ORF">V22_29090</name>
</gene>
<keyword evidence="6" id="KW-0145">Chemotaxis</keyword>
<dbReference type="PIRSF" id="PIRSF003161">
    <property type="entry name" value="FliG"/>
    <property type="match status" value="1"/>
</dbReference>
<dbReference type="InterPro" id="IPR000090">
    <property type="entry name" value="Flg_Motor_Flig"/>
</dbReference>
<keyword evidence="9" id="KW-0975">Bacterial flagellum</keyword>
<dbReference type="InterPro" id="IPR011002">
    <property type="entry name" value="FliG_a-hlx"/>
</dbReference>
<dbReference type="NCBIfam" id="TIGR00207">
    <property type="entry name" value="fliG"/>
    <property type="match status" value="1"/>
</dbReference>
<keyword evidence="5" id="KW-1003">Cell membrane</keyword>
<keyword evidence="14" id="KW-0282">Flagellum</keyword>
<dbReference type="Proteomes" id="UP000319976">
    <property type="component" value="Chromosome"/>
</dbReference>
<comment type="similarity">
    <text evidence="3">Belongs to the FliG family.</text>
</comment>
<sequence length="331" mass="36598">MEEIRKAAILLLSLDKPLAAEILSQLPRHMVEAVTLEVAKLDDVTKDQQSEVLNEFSALSKERTHIERGGLEFAEDLLAETLGEEGGGAILESVRQSINSVPFSFLQKAGTDNLLTFISEEHPQTIALIMSHLPAAMAAEVLSGLPPNKQIDVVRRVAKMETTSPEVVNDVESSLRARMNSTFNQKLEKAGGVPSVAEILNVTDRMTNKGILESLEEDNAELVDEIRRLMFVFDDLMKLDNKAIQALLKEVDNSQWAVALKGASKEIQEKVMSNLSQRAADLLREEMEFLGPIKVSDVEAMQQQIVDAVRRLEDSGEIEVSGSTENEQYIS</sequence>
<feature type="domain" description="Flagellar motor switch protein FliG N-terminal" evidence="13">
    <location>
        <begin position="1"/>
        <end position="103"/>
    </location>
</feature>
<dbReference type="PRINTS" id="PR00954">
    <property type="entry name" value="FLGMOTORFLIG"/>
</dbReference>
<feature type="domain" description="Flagellar motor switch protein FliG C-terminal" evidence="11">
    <location>
        <begin position="213"/>
        <end position="319"/>
    </location>
</feature>
<evidence type="ECO:0000313" key="14">
    <source>
        <dbReference type="EMBL" id="QDT65650.1"/>
    </source>
</evidence>
<dbReference type="AlphaFoldDB" id="A0A517TBA1"/>
<reference evidence="14 15" key="1">
    <citation type="submission" date="2019-02" db="EMBL/GenBank/DDBJ databases">
        <title>Deep-cultivation of Planctomycetes and their phenomic and genomic characterization uncovers novel biology.</title>
        <authorList>
            <person name="Wiegand S."/>
            <person name="Jogler M."/>
            <person name="Boedeker C."/>
            <person name="Pinto D."/>
            <person name="Vollmers J."/>
            <person name="Rivas-Marin E."/>
            <person name="Kohn T."/>
            <person name="Peeters S.H."/>
            <person name="Heuer A."/>
            <person name="Rast P."/>
            <person name="Oberbeckmann S."/>
            <person name="Bunk B."/>
            <person name="Jeske O."/>
            <person name="Meyerdierks A."/>
            <person name="Storesund J.E."/>
            <person name="Kallscheuer N."/>
            <person name="Luecker S."/>
            <person name="Lage O.M."/>
            <person name="Pohl T."/>
            <person name="Merkel B.J."/>
            <person name="Hornburger P."/>
            <person name="Mueller R.-W."/>
            <person name="Bruemmer F."/>
            <person name="Labrenz M."/>
            <person name="Spormann A.M."/>
            <person name="Op den Camp H."/>
            <person name="Overmann J."/>
            <person name="Amann R."/>
            <person name="Jetten M.S.M."/>
            <person name="Mascher T."/>
            <person name="Medema M.H."/>
            <person name="Devos D.P."/>
            <person name="Kaster A.-K."/>
            <person name="Ovreas L."/>
            <person name="Rohde M."/>
            <person name="Galperin M.Y."/>
            <person name="Jogler C."/>
        </authorList>
    </citation>
    <scope>NUCLEOTIDE SEQUENCE [LARGE SCALE GENOMIC DNA]</scope>
    <source>
        <strain evidence="14 15">V22</strain>
    </source>
</reference>
<keyword evidence="15" id="KW-1185">Reference proteome</keyword>
<dbReference type="SUPFAM" id="SSF48029">
    <property type="entry name" value="FliG"/>
    <property type="match status" value="2"/>
</dbReference>
<evidence type="ECO:0000256" key="5">
    <source>
        <dbReference type="ARBA" id="ARBA00022475"/>
    </source>
</evidence>